<gene>
    <name evidence="3" type="ORF">ENR23_00250</name>
</gene>
<proteinExistence type="predicted"/>
<evidence type="ECO:0000313" key="3">
    <source>
        <dbReference type="EMBL" id="HGZ41859.1"/>
    </source>
</evidence>
<reference evidence="3" key="1">
    <citation type="journal article" date="2020" name="mSystems">
        <title>Genome- and Community-Level Interaction Insights into Carbon Utilization and Element Cycling Functions of Hydrothermarchaeota in Hydrothermal Sediment.</title>
        <authorList>
            <person name="Zhou Z."/>
            <person name="Liu Y."/>
            <person name="Xu W."/>
            <person name="Pan J."/>
            <person name="Luo Z.H."/>
            <person name="Li M."/>
        </authorList>
    </citation>
    <scope>NUCLEOTIDE SEQUENCE [LARGE SCALE GENOMIC DNA]</scope>
    <source>
        <strain evidence="3">SpSt-381</strain>
    </source>
</reference>
<feature type="chain" id="PRO_5032828798" evidence="1">
    <location>
        <begin position="29"/>
        <end position="274"/>
    </location>
</feature>
<dbReference type="InterPro" id="IPR013784">
    <property type="entry name" value="Carb-bd-like_fold"/>
</dbReference>
<protein>
    <submittedName>
        <fullName evidence="3">DUF4382 domain-containing protein</fullName>
    </submittedName>
</protein>
<feature type="signal peptide" evidence="1">
    <location>
        <begin position="1"/>
        <end position="28"/>
    </location>
</feature>
<keyword evidence="1" id="KW-0732">Signal</keyword>
<evidence type="ECO:0000259" key="2">
    <source>
        <dbReference type="Pfam" id="PF14321"/>
    </source>
</evidence>
<comment type="caution">
    <text evidence="3">The sequence shown here is derived from an EMBL/GenBank/DDBJ whole genome shotgun (WGS) entry which is preliminary data.</text>
</comment>
<accession>A0A832HZG8</accession>
<dbReference type="PROSITE" id="PS51257">
    <property type="entry name" value="PROKAR_LIPOPROTEIN"/>
    <property type="match status" value="1"/>
</dbReference>
<evidence type="ECO:0000256" key="1">
    <source>
        <dbReference type="SAM" id="SignalP"/>
    </source>
</evidence>
<dbReference type="EMBL" id="DSQF01000001">
    <property type="protein sequence ID" value="HGZ41859.1"/>
    <property type="molecule type" value="Genomic_DNA"/>
</dbReference>
<dbReference type="InterPro" id="IPR025491">
    <property type="entry name" value="DUF4382"/>
</dbReference>
<sequence>MRPRNPRGHPAMTLRLLLAAALAAAALAGCGRDPAGPGSGTGAVRVRLTDAPAAYDSVILMIRQVSIHRAGLPEESGWEIVRPDSVAAYDLLRLRNGVFATLGEAPVPAGTYTQVRLLLADGSYVVEDGIAHPLTVPSGLQTGLKLTGTFVVPADGTVEVGLDFDAARSIHVTGNGRHMLKPTVRVVPIALSGVITGLALPPGAGEWAHAIAGDDTVASAVPEADGRFTLALLPPGVYTVAIEAADAYRDTSLAGVAVTAGGTTDLGAVGLEPR</sequence>
<dbReference type="Pfam" id="PF14321">
    <property type="entry name" value="DUF4382"/>
    <property type="match status" value="1"/>
</dbReference>
<dbReference type="AlphaFoldDB" id="A0A832HZG8"/>
<feature type="domain" description="DUF4382" evidence="2">
    <location>
        <begin position="41"/>
        <end position="182"/>
    </location>
</feature>
<organism evidence="3">
    <name type="scientific">Eiseniibacteriota bacterium</name>
    <dbReference type="NCBI Taxonomy" id="2212470"/>
    <lineage>
        <taxon>Bacteria</taxon>
        <taxon>Candidatus Eiseniibacteriota</taxon>
    </lineage>
</organism>
<dbReference type="Gene3D" id="2.60.40.1120">
    <property type="entry name" value="Carboxypeptidase-like, regulatory domain"/>
    <property type="match status" value="1"/>
</dbReference>
<dbReference type="GO" id="GO:0030246">
    <property type="term" value="F:carbohydrate binding"/>
    <property type="evidence" value="ECO:0007669"/>
    <property type="project" value="InterPro"/>
</dbReference>
<dbReference type="SUPFAM" id="SSF49452">
    <property type="entry name" value="Starch-binding domain-like"/>
    <property type="match status" value="1"/>
</dbReference>
<name>A0A832HZG8_UNCEI</name>